<evidence type="ECO:0000256" key="14">
    <source>
        <dbReference type="ARBA" id="ARBA00046362"/>
    </source>
</evidence>
<keyword evidence="7" id="KW-0677">Repeat</keyword>
<dbReference type="eggNOG" id="KOG3427">
    <property type="taxonomic scope" value="Eukaryota"/>
</dbReference>
<dbReference type="Proteomes" id="UP000015101">
    <property type="component" value="Unassembled WGS sequence"/>
</dbReference>
<feature type="region of interest" description="Disordered" evidence="15">
    <location>
        <begin position="32"/>
        <end position="56"/>
    </location>
</feature>
<dbReference type="SMART" id="SM00456">
    <property type="entry name" value="WW"/>
    <property type="match status" value="1"/>
</dbReference>
<gene>
    <name evidence="18" type="primary">20210479</name>
    <name evidence="17" type="ORF">HELRODRAFT_186200</name>
</gene>
<feature type="domain" description="WW" evidence="16">
    <location>
        <begin position="131"/>
        <end position="165"/>
    </location>
</feature>
<keyword evidence="12" id="KW-0539">Nucleus</keyword>
<dbReference type="CDD" id="cd00201">
    <property type="entry name" value="WW"/>
    <property type="match status" value="1"/>
</dbReference>
<keyword evidence="4" id="KW-0597">Phosphoprotein</keyword>
<dbReference type="OrthoDB" id="42462at2759"/>
<dbReference type="GO" id="GO:0045087">
    <property type="term" value="P:innate immune response"/>
    <property type="evidence" value="ECO:0007669"/>
    <property type="project" value="UniProtKB-KW"/>
</dbReference>
<evidence type="ECO:0000256" key="5">
    <source>
        <dbReference type="ARBA" id="ARBA00022588"/>
    </source>
</evidence>
<evidence type="ECO:0000256" key="10">
    <source>
        <dbReference type="ARBA" id="ARBA00023163"/>
    </source>
</evidence>
<dbReference type="PANTHER" id="PTHR21737">
    <property type="entry name" value="POLYGLUTAMINE BINDING PROTEIN 1/MARVEL MEMBRANE-ASSOCIATING DOMAIN CONTAINING 3"/>
    <property type="match status" value="1"/>
</dbReference>
<dbReference type="SUPFAM" id="SSF51045">
    <property type="entry name" value="WW domain"/>
    <property type="match status" value="1"/>
</dbReference>
<reference evidence="19" key="1">
    <citation type="submission" date="2012-12" db="EMBL/GenBank/DDBJ databases">
        <authorList>
            <person name="Hellsten U."/>
            <person name="Grimwood J."/>
            <person name="Chapman J.A."/>
            <person name="Shapiro H."/>
            <person name="Aerts A."/>
            <person name="Otillar R.P."/>
            <person name="Terry A.Y."/>
            <person name="Boore J.L."/>
            <person name="Simakov O."/>
            <person name="Marletaz F."/>
            <person name="Cho S.-J."/>
            <person name="Edsinger-Gonzales E."/>
            <person name="Havlak P."/>
            <person name="Kuo D.-H."/>
            <person name="Larsson T."/>
            <person name="Lv J."/>
            <person name="Arendt D."/>
            <person name="Savage R."/>
            <person name="Osoegawa K."/>
            <person name="de Jong P."/>
            <person name="Lindberg D.R."/>
            <person name="Seaver E.C."/>
            <person name="Weisblat D.A."/>
            <person name="Putnam N.H."/>
            <person name="Grigoriev I.V."/>
            <person name="Rokhsar D.S."/>
        </authorList>
    </citation>
    <scope>NUCLEOTIDE SEQUENCE</scope>
</reference>
<evidence type="ECO:0000256" key="9">
    <source>
        <dbReference type="ARBA" id="ARBA00023015"/>
    </source>
</evidence>
<dbReference type="OMA" id="IYHECSK"/>
<reference evidence="18" key="3">
    <citation type="submission" date="2015-06" db="UniProtKB">
        <authorList>
            <consortium name="EnsemblMetazoa"/>
        </authorList>
    </citation>
    <scope>IDENTIFICATION</scope>
</reference>
<dbReference type="RefSeq" id="XP_009030956.1">
    <property type="nucleotide sequence ID" value="XM_009032708.1"/>
</dbReference>
<evidence type="ECO:0000259" key="16">
    <source>
        <dbReference type="PROSITE" id="PS50020"/>
    </source>
</evidence>
<dbReference type="EnsemblMetazoa" id="HelroT186200">
    <property type="protein sequence ID" value="HelroP186200"/>
    <property type="gene ID" value="HelroG186200"/>
</dbReference>
<dbReference type="GO" id="GO:0043021">
    <property type="term" value="F:ribonucleoprotein complex binding"/>
    <property type="evidence" value="ECO:0000318"/>
    <property type="project" value="GO_Central"/>
</dbReference>
<proteinExistence type="predicted"/>
<comment type="subcellular location">
    <subcellularLocation>
        <location evidence="2">Cytoplasmic granule</location>
    </subcellularLocation>
    <subcellularLocation>
        <location evidence="1">Nucleus speckle</location>
    </subcellularLocation>
</comment>
<keyword evidence="8" id="KW-0391">Immunity</keyword>
<dbReference type="HOGENOM" id="CLU_043596_0_0_1"/>
<feature type="region of interest" description="Disordered" evidence="15">
    <location>
        <begin position="171"/>
        <end position="305"/>
    </location>
</feature>
<evidence type="ECO:0000313" key="18">
    <source>
        <dbReference type="EnsemblMetazoa" id="HelroP186200"/>
    </source>
</evidence>
<keyword evidence="10" id="KW-0804">Transcription</keyword>
<dbReference type="GO" id="GO:0000380">
    <property type="term" value="P:alternative mRNA splicing, via spliceosome"/>
    <property type="evidence" value="ECO:0000318"/>
    <property type="project" value="GO_Central"/>
</dbReference>
<keyword evidence="5" id="KW-0399">Innate immunity</keyword>
<evidence type="ECO:0000256" key="7">
    <source>
        <dbReference type="ARBA" id="ARBA00022737"/>
    </source>
</evidence>
<keyword evidence="9" id="KW-0805">Transcription regulation</keyword>
<sequence length="305" mass="34448">MPLPAALAAKLAKRGLLKSSASSDPVEEVIAEDYDDSSSSTQLSRPKKRITEVRSDHSTLKVIDKSKNDSHEDANNDDNNESELIHKITACPNIANPYHSCVEFCTKKWGYKLFKPDTVMLVKKEKMLSKYPIPNGWEEVGDPMTGRYYYWNTMTDEVSWLPPGHPRGNVTLPAERLKELNTPMNERLKKRKINRRDSDGEASVEEDDDEEEEDVEGTEADDSDLERERNRLKNKKGRKQDELDPMDPASYSDVPRGDWNTGLDQRGNAKTGVDVTASGPLFQQRPYPSPGAVLRINKGVTKEKK</sequence>
<evidence type="ECO:0000256" key="11">
    <source>
        <dbReference type="ARBA" id="ARBA00023187"/>
    </source>
</evidence>
<evidence type="ECO:0000313" key="17">
    <source>
        <dbReference type="EMBL" id="ESN90976.1"/>
    </source>
</evidence>
<dbReference type="Gene3D" id="3.40.30.10">
    <property type="entry name" value="Glutaredoxin"/>
    <property type="match status" value="1"/>
</dbReference>
<dbReference type="PANTHER" id="PTHR21737:SF3">
    <property type="entry name" value="POLYGLUTAMINE-BINDING PROTEIN 1"/>
    <property type="match status" value="1"/>
</dbReference>
<evidence type="ECO:0000256" key="3">
    <source>
        <dbReference type="ARBA" id="ARBA00021117"/>
    </source>
</evidence>
<protein>
    <recommendedName>
        <fullName evidence="3">Polyglutamine-binding protein 1</fullName>
    </recommendedName>
    <alternativeName>
        <fullName evidence="13">Polyglutamine tract-binding protein 1</fullName>
    </alternativeName>
</protein>
<accession>T1FNT2</accession>
<evidence type="ECO:0000256" key="6">
    <source>
        <dbReference type="ARBA" id="ARBA00022664"/>
    </source>
</evidence>
<evidence type="ECO:0000256" key="12">
    <source>
        <dbReference type="ARBA" id="ARBA00023242"/>
    </source>
</evidence>
<keyword evidence="19" id="KW-1185">Reference proteome</keyword>
<reference evidence="17 19" key="2">
    <citation type="journal article" date="2013" name="Nature">
        <title>Insights into bilaterian evolution from three spiralian genomes.</title>
        <authorList>
            <person name="Simakov O."/>
            <person name="Marletaz F."/>
            <person name="Cho S.J."/>
            <person name="Edsinger-Gonzales E."/>
            <person name="Havlak P."/>
            <person name="Hellsten U."/>
            <person name="Kuo D.H."/>
            <person name="Larsson T."/>
            <person name="Lv J."/>
            <person name="Arendt D."/>
            <person name="Savage R."/>
            <person name="Osoegawa K."/>
            <person name="de Jong P."/>
            <person name="Grimwood J."/>
            <person name="Chapman J.A."/>
            <person name="Shapiro H."/>
            <person name="Aerts A."/>
            <person name="Otillar R.P."/>
            <person name="Terry A.Y."/>
            <person name="Boore J.L."/>
            <person name="Grigoriev I.V."/>
            <person name="Lindberg D.R."/>
            <person name="Seaver E.C."/>
            <person name="Weisblat D.A."/>
            <person name="Putnam N.H."/>
            <person name="Rokhsar D.S."/>
        </authorList>
    </citation>
    <scope>NUCLEOTIDE SEQUENCE</scope>
</reference>
<dbReference type="GeneID" id="20210479"/>
<feature type="compositionally biased region" description="Acidic residues" evidence="15">
    <location>
        <begin position="200"/>
        <end position="225"/>
    </location>
</feature>
<dbReference type="Gene3D" id="2.20.70.10">
    <property type="match status" value="1"/>
</dbReference>
<dbReference type="GO" id="GO:0005737">
    <property type="term" value="C:cytoplasm"/>
    <property type="evidence" value="ECO:0000318"/>
    <property type="project" value="GO_Central"/>
</dbReference>
<dbReference type="CTD" id="20210479"/>
<keyword evidence="6" id="KW-0507">mRNA processing</keyword>
<dbReference type="EMBL" id="AMQM01008205">
    <property type="status" value="NOT_ANNOTATED_CDS"/>
    <property type="molecule type" value="Genomic_DNA"/>
</dbReference>
<dbReference type="PROSITE" id="PS50020">
    <property type="entry name" value="WW_DOMAIN_2"/>
    <property type="match status" value="1"/>
</dbReference>
<dbReference type="KEGG" id="hro:HELRODRAFT_186200"/>
<dbReference type="AlphaFoldDB" id="T1FNT2"/>
<dbReference type="EMBL" id="KB097736">
    <property type="protein sequence ID" value="ESN90976.1"/>
    <property type="molecule type" value="Genomic_DNA"/>
</dbReference>
<dbReference type="GO" id="GO:0016604">
    <property type="term" value="C:nuclear body"/>
    <property type="evidence" value="ECO:0000318"/>
    <property type="project" value="GO_Central"/>
</dbReference>
<dbReference type="FunCoup" id="T1FNT2">
    <property type="interactions" value="138"/>
</dbReference>
<comment type="subunit">
    <text evidence="14">Interacts with POU3F2/Brn-2, ATXN1, TXNL4A, HTT and AR. Interaction with ATXN1 correlates positively with the length of the polyglutamine tract. Interacts with RNA polymerase II large subunit in a phosphorylation-dependent manner. Forms a ternary complex with ATXN1 mutant and phosphorylated RNA polymerase II. Interacts (via C-terminus) with TXNL4A and CD2BP2. Interacts (via WW domain) with ATN1 and SF3B1, and may interact with additional splice factors. Interacts (via WW domain) with WBP11; Leading to reduce interaction between PQBP1 and TXNL4A. Interacts with CAPRIN1. Interacts with DDX1. Interacts with SFPQ. Interacts with KHSRP.</text>
</comment>
<dbReference type="GO" id="GO:0016607">
    <property type="term" value="C:nuclear speck"/>
    <property type="evidence" value="ECO:0007669"/>
    <property type="project" value="UniProtKB-SubCell"/>
</dbReference>
<dbReference type="Pfam" id="PF00397">
    <property type="entry name" value="WW"/>
    <property type="match status" value="1"/>
</dbReference>
<dbReference type="InterPro" id="IPR036020">
    <property type="entry name" value="WW_dom_sf"/>
</dbReference>
<evidence type="ECO:0000256" key="4">
    <source>
        <dbReference type="ARBA" id="ARBA00022553"/>
    </source>
</evidence>
<name>T1FNT2_HELRO</name>
<dbReference type="STRING" id="6412.T1FNT2"/>
<dbReference type="InterPro" id="IPR001202">
    <property type="entry name" value="WW_dom"/>
</dbReference>
<evidence type="ECO:0000256" key="2">
    <source>
        <dbReference type="ARBA" id="ARBA00004463"/>
    </source>
</evidence>
<evidence type="ECO:0000256" key="15">
    <source>
        <dbReference type="SAM" id="MobiDB-lite"/>
    </source>
</evidence>
<evidence type="ECO:0000313" key="19">
    <source>
        <dbReference type="Proteomes" id="UP000015101"/>
    </source>
</evidence>
<evidence type="ECO:0000256" key="8">
    <source>
        <dbReference type="ARBA" id="ARBA00022859"/>
    </source>
</evidence>
<evidence type="ECO:0000256" key="13">
    <source>
        <dbReference type="ARBA" id="ARBA00042167"/>
    </source>
</evidence>
<evidence type="ECO:0000256" key="1">
    <source>
        <dbReference type="ARBA" id="ARBA00004324"/>
    </source>
</evidence>
<keyword evidence="11" id="KW-0508">mRNA splicing</keyword>
<organism evidence="18 19">
    <name type="scientific">Helobdella robusta</name>
    <name type="common">Californian leech</name>
    <dbReference type="NCBI Taxonomy" id="6412"/>
    <lineage>
        <taxon>Eukaryota</taxon>
        <taxon>Metazoa</taxon>
        <taxon>Spiralia</taxon>
        <taxon>Lophotrochozoa</taxon>
        <taxon>Annelida</taxon>
        <taxon>Clitellata</taxon>
        <taxon>Hirudinea</taxon>
        <taxon>Rhynchobdellida</taxon>
        <taxon>Glossiphoniidae</taxon>
        <taxon>Helobdella</taxon>
    </lineage>
</organism>
<dbReference type="InParanoid" id="T1FNT2"/>